<evidence type="ECO:0000256" key="1">
    <source>
        <dbReference type="ARBA" id="ARBA00007535"/>
    </source>
</evidence>
<name>A0A5N6R009_9ROSI</name>
<dbReference type="PANTHER" id="PTHR13890">
    <property type="entry name" value="RNA SPLICING PROTEIN MRS2, MITOCHONDRIAL"/>
    <property type="match status" value="1"/>
</dbReference>
<proteinExistence type="inferred from homology"/>
<dbReference type="Gene3D" id="2.40.128.330">
    <property type="match status" value="1"/>
</dbReference>
<dbReference type="InterPro" id="IPR039204">
    <property type="entry name" value="MRS2-like"/>
</dbReference>
<comment type="function">
    <text evidence="2">Magnesium transporter that may mediate the influx of magnesium.</text>
</comment>
<accession>A0A5N6R009</accession>
<comment type="subcellular location">
    <subcellularLocation>
        <location evidence="2">Membrane</location>
        <topology evidence="2">Multi-pass membrane protein</topology>
    </subcellularLocation>
</comment>
<dbReference type="Pfam" id="PF22099">
    <property type="entry name" value="MRS2-like"/>
    <property type="match status" value="1"/>
</dbReference>
<dbReference type="AlphaFoldDB" id="A0A5N6R009"/>
<dbReference type="CDD" id="cd12823">
    <property type="entry name" value="Mrs2_Mfm1p-like"/>
    <property type="match status" value="1"/>
</dbReference>
<dbReference type="Gene3D" id="1.20.58.340">
    <property type="entry name" value="Magnesium transport protein CorA, transmembrane region"/>
    <property type="match status" value="1"/>
</dbReference>
<evidence type="ECO:0000313" key="5">
    <source>
        <dbReference type="Proteomes" id="UP000327013"/>
    </source>
</evidence>
<dbReference type="EMBL" id="CM017323">
    <property type="protein sequence ID" value="KAE8023137.1"/>
    <property type="molecule type" value="Genomic_DNA"/>
</dbReference>
<evidence type="ECO:0000256" key="2">
    <source>
        <dbReference type="RuleBase" id="RU366041"/>
    </source>
</evidence>
<keyword evidence="2" id="KW-0472">Membrane</keyword>
<dbReference type="GO" id="GO:0016020">
    <property type="term" value="C:membrane"/>
    <property type="evidence" value="ECO:0007669"/>
    <property type="project" value="UniProtKB-SubCell"/>
</dbReference>
<keyword evidence="2" id="KW-0406">Ion transport</keyword>
<protein>
    <recommendedName>
        <fullName evidence="2">Magnesium transporter</fullName>
    </recommendedName>
</protein>
<dbReference type="Proteomes" id="UP000327013">
    <property type="component" value="Chromosome 3"/>
</dbReference>
<dbReference type="FunFam" id="2.40.128.330:FF:000001">
    <property type="entry name" value="Magnesium transporter MRS2-1"/>
    <property type="match status" value="1"/>
</dbReference>
<evidence type="ECO:0000256" key="3">
    <source>
        <dbReference type="SAM" id="Coils"/>
    </source>
</evidence>
<dbReference type="OrthoDB" id="10251508at2759"/>
<comment type="similarity">
    <text evidence="1 2">Belongs to the CorA metal ion transporter (MIT) (TC 1.A.35.5) family.</text>
</comment>
<sequence>MEESRNPFRLSNLPESASIQNTKRFNVDGYGSRGALLTAGLKKRSHGSRSWTKVDKNGNSKILKLDKATIMRHCSLPARDLRLLDPLFIYPSTILGREKAIVVSLEQIRCIITADEVILMNSLDGCVVQYQSELCKRLQTNRDQAEDLPFEFRALELALELICMSLDSQVKQLEMEIYPVLDELTTSISTLNLERVRRLKGHLLALTRRVQKVRDEIEHLMDDDGDMAEMYLTEKKEKSEAYALSDLCLRTDTSGEATMISKSAPVSPVESISGAQNSQRAFNSIVSFNKYGSIAGSSDRGENIEQLEMLLEAYFVVIDNTHSKLLSLKEYIDDTEDFINIKLGNVQNHLIQFQLLLTAATFAAAIFASVTAVFGMNFADSIFDYPSMFNWVLVITGGACGFLYFSFLYFLRQRKIFPL</sequence>
<evidence type="ECO:0000313" key="4">
    <source>
        <dbReference type="EMBL" id="KAE8023137.1"/>
    </source>
</evidence>
<feature type="transmembrane region" description="Helical" evidence="2">
    <location>
        <begin position="388"/>
        <end position="411"/>
    </location>
</feature>
<keyword evidence="2" id="KW-0812">Transmembrane</keyword>
<reference evidence="4 5" key="1">
    <citation type="submission" date="2019-06" db="EMBL/GenBank/DDBJ databases">
        <title>A chromosomal-level reference genome of Carpinus fangiana (Coryloideae, Betulaceae).</title>
        <authorList>
            <person name="Yang X."/>
            <person name="Wang Z."/>
            <person name="Zhang L."/>
            <person name="Hao G."/>
            <person name="Liu J."/>
            <person name="Yang Y."/>
        </authorList>
    </citation>
    <scope>NUCLEOTIDE SEQUENCE [LARGE SCALE GENOMIC DNA]</scope>
    <source>
        <strain evidence="4">Cfa_2016G</strain>
        <tissue evidence="4">Leaf</tissue>
    </source>
</reference>
<keyword evidence="2" id="KW-0813">Transport</keyword>
<dbReference type="PANTHER" id="PTHR13890:SF39">
    <property type="entry name" value="MAGNESIUM TRANSPORTER MRS2-5"/>
    <property type="match status" value="1"/>
</dbReference>
<feature type="coiled-coil region" evidence="3">
    <location>
        <begin position="196"/>
        <end position="223"/>
    </location>
</feature>
<dbReference type="GO" id="GO:0015095">
    <property type="term" value="F:magnesium ion transmembrane transporter activity"/>
    <property type="evidence" value="ECO:0007669"/>
    <property type="project" value="TreeGrafter"/>
</dbReference>
<organism evidence="4 5">
    <name type="scientific">Carpinus fangiana</name>
    <dbReference type="NCBI Taxonomy" id="176857"/>
    <lineage>
        <taxon>Eukaryota</taxon>
        <taxon>Viridiplantae</taxon>
        <taxon>Streptophyta</taxon>
        <taxon>Embryophyta</taxon>
        <taxon>Tracheophyta</taxon>
        <taxon>Spermatophyta</taxon>
        <taxon>Magnoliopsida</taxon>
        <taxon>eudicotyledons</taxon>
        <taxon>Gunneridae</taxon>
        <taxon>Pentapetalae</taxon>
        <taxon>rosids</taxon>
        <taxon>fabids</taxon>
        <taxon>Fagales</taxon>
        <taxon>Betulaceae</taxon>
        <taxon>Carpinus</taxon>
    </lineage>
</organism>
<keyword evidence="5" id="KW-1185">Reference proteome</keyword>
<keyword evidence="3" id="KW-0175">Coiled coil</keyword>
<gene>
    <name evidence="4" type="ORF">FH972_008878</name>
</gene>
<keyword evidence="2" id="KW-1133">Transmembrane helix</keyword>
<keyword evidence="2" id="KW-0460">Magnesium</keyword>
<feature type="transmembrane region" description="Helical" evidence="2">
    <location>
        <begin position="355"/>
        <end position="376"/>
    </location>
</feature>